<dbReference type="HOGENOM" id="CLU_000445_11_1_7"/>
<dbReference type="NCBIfam" id="TIGR00254">
    <property type="entry name" value="GGDEF"/>
    <property type="match status" value="1"/>
</dbReference>
<keyword evidence="3" id="KW-0812">Transmembrane</keyword>
<dbReference type="PANTHER" id="PTHR45138:SF9">
    <property type="entry name" value="DIGUANYLATE CYCLASE DGCM-RELATED"/>
    <property type="match status" value="1"/>
</dbReference>
<feature type="transmembrane region" description="Helical" evidence="3">
    <location>
        <begin position="44"/>
        <end position="60"/>
    </location>
</feature>
<evidence type="ECO:0000256" key="3">
    <source>
        <dbReference type="SAM" id="Phobius"/>
    </source>
</evidence>
<feature type="transmembrane region" description="Helical" evidence="3">
    <location>
        <begin position="20"/>
        <end position="38"/>
    </location>
</feature>
<dbReference type="InterPro" id="IPR029787">
    <property type="entry name" value="Nucleotide_cyclase"/>
</dbReference>
<dbReference type="CDD" id="cd01949">
    <property type="entry name" value="GGDEF"/>
    <property type="match status" value="1"/>
</dbReference>
<evidence type="ECO:0000313" key="5">
    <source>
        <dbReference type="EMBL" id="ABQ25952.1"/>
    </source>
</evidence>
<evidence type="ECO:0000259" key="4">
    <source>
        <dbReference type="PROSITE" id="PS50887"/>
    </source>
</evidence>
<dbReference type="Pfam" id="PF00990">
    <property type="entry name" value="GGDEF"/>
    <property type="match status" value="1"/>
</dbReference>
<accession>A5GEU7</accession>
<dbReference type="InterPro" id="IPR043128">
    <property type="entry name" value="Rev_trsase/Diguanyl_cyclase"/>
</dbReference>
<dbReference type="Proteomes" id="UP000006695">
    <property type="component" value="Chromosome"/>
</dbReference>
<dbReference type="SMART" id="SM00267">
    <property type="entry name" value="GGDEF"/>
    <property type="match status" value="1"/>
</dbReference>
<sequence length="339" mass="38717">MYTTIHNKLFAYLEGKTKTYLLMAGYALVFLLAFIDYLTGELSFILFYLIPVFLVAWFVGKRSGLFICMSCSIASFIDKLLEHPASSPQFLHSWDFIIETSYLFMLGLMFSTLREKHDQEKKLARIDPLTRALNRRYLYELAEQEIYRSSRYNRSFTVAYIDLDNFKTVNDKKGHHVGDDLLCIVADTIQDNVRYADIVARIGGDEFVIILPETGAEHALSAITKLQGKLAAAMECRGWPVTFSIGMVTYNVPPESVDEMLKKADDLMYAVKSDNKNGLKHAIINEGQQHSDNQFEAKGWIKSNASFLLQGFKINPSTTIYLRKKENISRVNKNVKVRP</sequence>
<evidence type="ECO:0000313" key="6">
    <source>
        <dbReference type="Proteomes" id="UP000006695"/>
    </source>
</evidence>
<keyword evidence="6" id="KW-1185">Reference proteome</keyword>
<keyword evidence="3" id="KW-0472">Membrane</keyword>
<proteinExistence type="predicted"/>
<dbReference type="RefSeq" id="WP_011938658.1">
    <property type="nucleotide sequence ID" value="NC_009483.1"/>
</dbReference>
<dbReference type="STRING" id="351605.Gura_1761"/>
<name>A5GEU7_GEOUR</name>
<dbReference type="Gene3D" id="3.30.70.270">
    <property type="match status" value="1"/>
</dbReference>
<dbReference type="InterPro" id="IPR000160">
    <property type="entry name" value="GGDEF_dom"/>
</dbReference>
<dbReference type="PROSITE" id="PS50887">
    <property type="entry name" value="GGDEF"/>
    <property type="match status" value="1"/>
</dbReference>
<dbReference type="InterPro" id="IPR050469">
    <property type="entry name" value="Diguanylate_Cyclase"/>
</dbReference>
<dbReference type="AlphaFoldDB" id="A5GEU7"/>
<dbReference type="EC" id="2.7.7.65" evidence="1"/>
<keyword evidence="3" id="KW-1133">Transmembrane helix</keyword>
<dbReference type="SUPFAM" id="SSF55073">
    <property type="entry name" value="Nucleotide cyclase"/>
    <property type="match status" value="1"/>
</dbReference>
<reference evidence="5 6" key="1">
    <citation type="submission" date="2007-05" db="EMBL/GenBank/DDBJ databases">
        <title>Complete sequence of Geobacter uraniireducens Rf4.</title>
        <authorList>
            <consortium name="US DOE Joint Genome Institute"/>
            <person name="Copeland A."/>
            <person name="Lucas S."/>
            <person name="Lapidus A."/>
            <person name="Barry K."/>
            <person name="Detter J.C."/>
            <person name="Glavina del Rio T."/>
            <person name="Hammon N."/>
            <person name="Israni S."/>
            <person name="Dalin E."/>
            <person name="Tice H."/>
            <person name="Pitluck S."/>
            <person name="Chertkov O."/>
            <person name="Brettin T."/>
            <person name="Bruce D."/>
            <person name="Han C."/>
            <person name="Schmutz J."/>
            <person name="Larimer F."/>
            <person name="Land M."/>
            <person name="Hauser L."/>
            <person name="Kyrpides N."/>
            <person name="Mikhailova N."/>
            <person name="Shelobolina E."/>
            <person name="Aklujkar M."/>
            <person name="Lovley D."/>
            <person name="Richardson P."/>
        </authorList>
    </citation>
    <scope>NUCLEOTIDE SEQUENCE [LARGE SCALE GENOMIC DNA]</scope>
    <source>
        <strain evidence="6">ATCC BAA-1134 / JCM 13001 / Rf4</strain>
    </source>
</reference>
<dbReference type="PANTHER" id="PTHR45138">
    <property type="entry name" value="REGULATORY COMPONENTS OF SENSORY TRANSDUCTION SYSTEM"/>
    <property type="match status" value="1"/>
</dbReference>
<feature type="domain" description="GGDEF" evidence="4">
    <location>
        <begin position="154"/>
        <end position="284"/>
    </location>
</feature>
<organism evidence="5 6">
    <name type="scientific">Geotalea uraniireducens (strain Rf4)</name>
    <name type="common">Geobacter uraniireducens</name>
    <dbReference type="NCBI Taxonomy" id="351605"/>
    <lineage>
        <taxon>Bacteria</taxon>
        <taxon>Pseudomonadati</taxon>
        <taxon>Thermodesulfobacteriota</taxon>
        <taxon>Desulfuromonadia</taxon>
        <taxon>Geobacterales</taxon>
        <taxon>Geobacteraceae</taxon>
        <taxon>Geotalea</taxon>
    </lineage>
</organism>
<gene>
    <name evidence="5" type="ordered locus">Gura_1761</name>
</gene>
<evidence type="ECO:0000256" key="2">
    <source>
        <dbReference type="ARBA" id="ARBA00034247"/>
    </source>
</evidence>
<dbReference type="EMBL" id="CP000698">
    <property type="protein sequence ID" value="ABQ25952.1"/>
    <property type="molecule type" value="Genomic_DNA"/>
</dbReference>
<dbReference type="OrthoDB" id="5512413at2"/>
<comment type="catalytic activity">
    <reaction evidence="2">
        <text>2 GTP = 3',3'-c-di-GMP + 2 diphosphate</text>
        <dbReference type="Rhea" id="RHEA:24898"/>
        <dbReference type="ChEBI" id="CHEBI:33019"/>
        <dbReference type="ChEBI" id="CHEBI:37565"/>
        <dbReference type="ChEBI" id="CHEBI:58805"/>
        <dbReference type="EC" id="2.7.7.65"/>
    </reaction>
</comment>
<evidence type="ECO:0000256" key="1">
    <source>
        <dbReference type="ARBA" id="ARBA00012528"/>
    </source>
</evidence>
<dbReference type="FunFam" id="3.30.70.270:FF:000001">
    <property type="entry name" value="Diguanylate cyclase domain protein"/>
    <property type="match status" value="1"/>
</dbReference>
<dbReference type="GO" id="GO:0052621">
    <property type="term" value="F:diguanylate cyclase activity"/>
    <property type="evidence" value="ECO:0007669"/>
    <property type="project" value="UniProtKB-EC"/>
</dbReference>
<protein>
    <recommendedName>
        <fullName evidence="1">diguanylate cyclase</fullName>
        <ecNumber evidence="1">2.7.7.65</ecNumber>
    </recommendedName>
</protein>
<dbReference type="KEGG" id="gur:Gura_1761"/>